<feature type="non-terminal residue" evidence="2">
    <location>
        <position position="1"/>
    </location>
</feature>
<dbReference type="Proteomes" id="UP000789901">
    <property type="component" value="Unassembled WGS sequence"/>
</dbReference>
<evidence type="ECO:0000313" key="2">
    <source>
        <dbReference type="EMBL" id="CAG8846944.1"/>
    </source>
</evidence>
<sequence length="82" mass="9177">ENNNVAEVLNASKPETDISSNSKHSVNKEIGVCNRDNVLSYHDVLLTRSSANYILAFYFLVAKANSYSAYCQFVQIEEIQGM</sequence>
<feature type="region of interest" description="Disordered" evidence="1">
    <location>
        <begin position="1"/>
        <end position="23"/>
    </location>
</feature>
<name>A0ABN7X5H5_GIGMA</name>
<evidence type="ECO:0000256" key="1">
    <source>
        <dbReference type="SAM" id="MobiDB-lite"/>
    </source>
</evidence>
<reference evidence="2 3" key="1">
    <citation type="submission" date="2021-06" db="EMBL/GenBank/DDBJ databases">
        <authorList>
            <person name="Kallberg Y."/>
            <person name="Tangrot J."/>
            <person name="Rosling A."/>
        </authorList>
    </citation>
    <scope>NUCLEOTIDE SEQUENCE [LARGE SCALE GENOMIC DNA]</scope>
    <source>
        <strain evidence="2 3">120-4 pot B 10/14</strain>
    </source>
</reference>
<dbReference type="EMBL" id="CAJVQB010085610">
    <property type="protein sequence ID" value="CAG8846944.1"/>
    <property type="molecule type" value="Genomic_DNA"/>
</dbReference>
<protein>
    <submittedName>
        <fullName evidence="2">28706_t:CDS:1</fullName>
    </submittedName>
</protein>
<proteinExistence type="predicted"/>
<organism evidence="2 3">
    <name type="scientific">Gigaspora margarita</name>
    <dbReference type="NCBI Taxonomy" id="4874"/>
    <lineage>
        <taxon>Eukaryota</taxon>
        <taxon>Fungi</taxon>
        <taxon>Fungi incertae sedis</taxon>
        <taxon>Mucoromycota</taxon>
        <taxon>Glomeromycotina</taxon>
        <taxon>Glomeromycetes</taxon>
        <taxon>Diversisporales</taxon>
        <taxon>Gigasporaceae</taxon>
        <taxon>Gigaspora</taxon>
    </lineage>
</organism>
<gene>
    <name evidence="2" type="ORF">GMARGA_LOCUS38415</name>
</gene>
<keyword evidence="3" id="KW-1185">Reference proteome</keyword>
<comment type="caution">
    <text evidence="2">The sequence shown here is derived from an EMBL/GenBank/DDBJ whole genome shotgun (WGS) entry which is preliminary data.</text>
</comment>
<accession>A0ABN7X5H5</accession>
<evidence type="ECO:0000313" key="3">
    <source>
        <dbReference type="Proteomes" id="UP000789901"/>
    </source>
</evidence>